<dbReference type="FunFam" id="1.10.1200.10:FF:000005">
    <property type="entry name" value="Nonribosomal peptide synthetase 1"/>
    <property type="match status" value="2"/>
</dbReference>
<dbReference type="NCBIfam" id="NF003417">
    <property type="entry name" value="PRK04813.1"/>
    <property type="match status" value="5"/>
</dbReference>
<proteinExistence type="inferred from homology"/>
<dbReference type="Gene3D" id="3.40.50.980">
    <property type="match status" value="10"/>
</dbReference>
<comment type="cofactor">
    <cofactor evidence="1">
        <name>pantetheine 4'-phosphate</name>
        <dbReference type="ChEBI" id="CHEBI:47942"/>
    </cofactor>
</comment>
<dbReference type="CDD" id="cd17646">
    <property type="entry name" value="A_NRPS_AB3403-like"/>
    <property type="match status" value="2"/>
</dbReference>
<dbReference type="Gene3D" id="1.10.1200.10">
    <property type="entry name" value="ACP-like"/>
    <property type="match status" value="5"/>
</dbReference>
<dbReference type="InterPro" id="IPR001242">
    <property type="entry name" value="Condensation_dom"/>
</dbReference>
<dbReference type="GO" id="GO:0031177">
    <property type="term" value="F:phosphopantetheine binding"/>
    <property type="evidence" value="ECO:0007669"/>
    <property type="project" value="InterPro"/>
</dbReference>
<dbReference type="GO" id="GO:0005829">
    <property type="term" value="C:cytosol"/>
    <property type="evidence" value="ECO:0007669"/>
    <property type="project" value="TreeGrafter"/>
</dbReference>
<dbReference type="InterPro" id="IPR023213">
    <property type="entry name" value="CAT-like_dom_sf"/>
</dbReference>
<dbReference type="NCBIfam" id="TIGR01720">
    <property type="entry name" value="NRPS-para261"/>
    <property type="match status" value="1"/>
</dbReference>
<dbReference type="Gene3D" id="2.30.38.10">
    <property type="entry name" value="Luciferase, Domain 3"/>
    <property type="match status" value="5"/>
</dbReference>
<dbReference type="CDD" id="cd19540">
    <property type="entry name" value="LCL_NRPS-like"/>
    <property type="match status" value="4"/>
</dbReference>
<keyword evidence="4" id="KW-0597">Phosphoprotein</keyword>
<dbReference type="InterPro" id="IPR020845">
    <property type="entry name" value="AMP-binding_CS"/>
</dbReference>
<keyword evidence="9" id="KW-1185">Reference proteome</keyword>
<evidence type="ECO:0000256" key="4">
    <source>
        <dbReference type="ARBA" id="ARBA00022553"/>
    </source>
</evidence>
<reference evidence="8 9" key="1">
    <citation type="submission" date="2019-07" db="EMBL/GenBank/DDBJ databases">
        <title>Rhodococcus cavernicolus sp. nov., isolated from a cave.</title>
        <authorList>
            <person name="Lee S.D."/>
        </authorList>
    </citation>
    <scope>NUCLEOTIDE SEQUENCE [LARGE SCALE GENOMIC DNA]</scope>
    <source>
        <strain evidence="8 9">C1-24</strain>
    </source>
</reference>
<gene>
    <name evidence="8" type="ORF">FOY51_14615</name>
</gene>
<dbReference type="CDD" id="cd19543">
    <property type="entry name" value="DCL_NRPS"/>
    <property type="match status" value="1"/>
</dbReference>
<dbReference type="GO" id="GO:0043041">
    <property type="term" value="P:amino acid activation for nonribosomal peptide biosynthetic process"/>
    <property type="evidence" value="ECO:0007669"/>
    <property type="project" value="TreeGrafter"/>
</dbReference>
<name>A0A5A7SA98_9NOCA</name>
<keyword evidence="3" id="KW-0596">Phosphopantetheine</keyword>
<dbReference type="EMBL" id="VLNY01000006">
    <property type="protein sequence ID" value="KAA0022219.1"/>
    <property type="molecule type" value="Genomic_DNA"/>
</dbReference>
<keyword evidence="6" id="KW-0045">Antibiotic biosynthesis</keyword>
<dbReference type="Pfam" id="PF00501">
    <property type="entry name" value="AMP-binding"/>
    <property type="match status" value="5"/>
</dbReference>
<dbReference type="SMART" id="SM01294">
    <property type="entry name" value="PKS_PP_betabranch"/>
    <property type="match status" value="1"/>
</dbReference>
<dbReference type="InterPro" id="IPR036736">
    <property type="entry name" value="ACP-like_sf"/>
</dbReference>
<dbReference type="PROSITE" id="PS00455">
    <property type="entry name" value="AMP_BINDING"/>
    <property type="match status" value="5"/>
</dbReference>
<keyword evidence="5" id="KW-0677">Repeat</keyword>
<dbReference type="Pfam" id="PF00550">
    <property type="entry name" value="PP-binding"/>
    <property type="match status" value="5"/>
</dbReference>
<dbReference type="PROSITE" id="PS00012">
    <property type="entry name" value="PHOSPHOPANTETHEINE"/>
    <property type="match status" value="3"/>
</dbReference>
<dbReference type="FunFam" id="2.30.38.10:FF:000001">
    <property type="entry name" value="Non-ribosomal peptide synthetase PvdI"/>
    <property type="match status" value="3"/>
</dbReference>
<evidence type="ECO:0000313" key="8">
    <source>
        <dbReference type="EMBL" id="KAA0022219.1"/>
    </source>
</evidence>
<dbReference type="Gene3D" id="3.30.559.10">
    <property type="entry name" value="Chloramphenicol acetyltransferase-like domain"/>
    <property type="match status" value="7"/>
</dbReference>
<dbReference type="NCBIfam" id="NF004282">
    <property type="entry name" value="PRK05691.1"/>
    <property type="match status" value="7"/>
</dbReference>
<dbReference type="FunFam" id="3.30.300.30:FF:000015">
    <property type="entry name" value="Nonribosomal peptide synthase SidD"/>
    <property type="match status" value="1"/>
</dbReference>
<feature type="domain" description="Carrier" evidence="7">
    <location>
        <begin position="979"/>
        <end position="1053"/>
    </location>
</feature>
<dbReference type="InterPro" id="IPR010060">
    <property type="entry name" value="NRPS_synth"/>
</dbReference>
<dbReference type="SUPFAM" id="SSF52777">
    <property type="entry name" value="CoA-dependent acyltransferases"/>
    <property type="match status" value="14"/>
</dbReference>
<feature type="domain" description="Carrier" evidence="7">
    <location>
        <begin position="4609"/>
        <end position="4684"/>
    </location>
</feature>
<dbReference type="SUPFAM" id="SSF47336">
    <property type="entry name" value="ACP-like"/>
    <property type="match status" value="5"/>
</dbReference>
<dbReference type="FunFam" id="3.40.50.980:FF:000001">
    <property type="entry name" value="Non-ribosomal peptide synthetase"/>
    <property type="match status" value="4"/>
</dbReference>
<dbReference type="Pfam" id="PF00668">
    <property type="entry name" value="Condensation"/>
    <property type="match status" value="7"/>
</dbReference>
<evidence type="ECO:0000256" key="1">
    <source>
        <dbReference type="ARBA" id="ARBA00001957"/>
    </source>
</evidence>
<evidence type="ECO:0000256" key="6">
    <source>
        <dbReference type="ARBA" id="ARBA00023194"/>
    </source>
</evidence>
<comment type="caution">
    <text evidence="8">The sequence shown here is derived from an EMBL/GenBank/DDBJ whole genome shotgun (WGS) entry which is preliminary data.</text>
</comment>
<feature type="domain" description="Carrier" evidence="7">
    <location>
        <begin position="3565"/>
        <end position="3640"/>
    </location>
</feature>
<evidence type="ECO:0000256" key="3">
    <source>
        <dbReference type="ARBA" id="ARBA00022450"/>
    </source>
</evidence>
<dbReference type="OrthoDB" id="5475787at2"/>
<dbReference type="Pfam" id="PF13193">
    <property type="entry name" value="AMP-binding_C"/>
    <property type="match status" value="4"/>
</dbReference>
<dbReference type="SMART" id="SM00823">
    <property type="entry name" value="PKS_PP"/>
    <property type="match status" value="5"/>
</dbReference>
<organism evidence="8 9">
    <name type="scientific">Antrihabitans cavernicola</name>
    <dbReference type="NCBI Taxonomy" id="2495913"/>
    <lineage>
        <taxon>Bacteria</taxon>
        <taxon>Bacillati</taxon>
        <taxon>Actinomycetota</taxon>
        <taxon>Actinomycetes</taxon>
        <taxon>Mycobacteriales</taxon>
        <taxon>Nocardiaceae</taxon>
        <taxon>Antrihabitans</taxon>
    </lineage>
</organism>
<accession>A0A5A7SA98</accession>
<evidence type="ECO:0000256" key="5">
    <source>
        <dbReference type="ARBA" id="ARBA00022737"/>
    </source>
</evidence>
<dbReference type="PANTHER" id="PTHR45527:SF1">
    <property type="entry name" value="FATTY ACID SYNTHASE"/>
    <property type="match status" value="1"/>
</dbReference>
<dbReference type="PROSITE" id="PS50075">
    <property type="entry name" value="CARRIER"/>
    <property type="match status" value="5"/>
</dbReference>
<dbReference type="InterPro" id="IPR025110">
    <property type="entry name" value="AMP-bd_C"/>
</dbReference>
<dbReference type="FunFam" id="3.40.50.980:FF:000002">
    <property type="entry name" value="Enterobactin synthetase component F"/>
    <property type="match status" value="1"/>
</dbReference>
<feature type="domain" description="Carrier" evidence="7">
    <location>
        <begin position="5680"/>
        <end position="5755"/>
    </location>
</feature>
<dbReference type="InterPro" id="IPR020806">
    <property type="entry name" value="PKS_PP-bd"/>
</dbReference>
<dbReference type="Proteomes" id="UP000322244">
    <property type="component" value="Unassembled WGS sequence"/>
</dbReference>
<dbReference type="InterPro" id="IPR045851">
    <property type="entry name" value="AMP-bd_C_sf"/>
</dbReference>
<dbReference type="GO" id="GO:0044550">
    <property type="term" value="P:secondary metabolite biosynthetic process"/>
    <property type="evidence" value="ECO:0007669"/>
    <property type="project" value="UniProtKB-ARBA"/>
</dbReference>
<dbReference type="InterPro" id="IPR010071">
    <property type="entry name" value="AA_adenyl_dom"/>
</dbReference>
<dbReference type="FunFam" id="3.30.300.30:FF:000010">
    <property type="entry name" value="Enterobactin synthetase component F"/>
    <property type="match status" value="1"/>
</dbReference>
<dbReference type="GO" id="GO:0017000">
    <property type="term" value="P:antibiotic biosynthetic process"/>
    <property type="evidence" value="ECO:0007669"/>
    <property type="project" value="UniProtKB-KW"/>
</dbReference>
<protein>
    <submittedName>
        <fullName evidence="8">Amino acid adenylation domain-containing protein</fullName>
    </submittedName>
</protein>
<dbReference type="InterPro" id="IPR000873">
    <property type="entry name" value="AMP-dep_synth/lig_dom"/>
</dbReference>
<dbReference type="UniPathway" id="UPA00011"/>
<dbReference type="InterPro" id="IPR009081">
    <property type="entry name" value="PP-bd_ACP"/>
</dbReference>
<evidence type="ECO:0000256" key="2">
    <source>
        <dbReference type="ARBA" id="ARBA00006432"/>
    </source>
</evidence>
<dbReference type="NCBIfam" id="TIGR01733">
    <property type="entry name" value="AA-adenyl-dom"/>
    <property type="match status" value="5"/>
</dbReference>
<dbReference type="Gene3D" id="3.30.300.30">
    <property type="match status" value="5"/>
</dbReference>
<sequence length="6192" mass="663268">MASQRPSSEGVADCTIPDRVNTASELFPLSSAQRGIWFAQHLLGAVPIVIAQYVHIDGDLDIEVLNSAAAEAAREIGTGMLRIVEVDDQPFQQIDHSLRDQMTHLDFRDDDDPAAAAQAWMRAEYSAPMDVLSDRLIESVTLRIADDSYYWYARIHHIALDGFGAMNFVNRIAERYSAVVEGRPIDDVRAVPLPEISAEETRYRESKRFGKDAAHWAKRTENLPYPISLAGRTADVGTLPIVVSEPLSPATESALDAVMRRRDVASIAPVAVAAVAAYLSRLTGEDDVVLSLPVSARATAKLRRSGGMVSNVVPIRLGVEAGVSTGDLIDRAELELTGALRHQRYRHEDIRRDGGGSEGRRGFFGPAINIMMFHSEIRFGDMIGRLHVLTTGPVEDLSINIYPSVAGTRAHIDFEANPNLYSEADIRAHHSRFLEFFTTFAQSRSDSAVTEIDVLRADEYAALVPCRGPRAMPPQLLPDLLAAGVSINPDGVAAVASGAELTYRELDATANRLARLLVDAGAGPETFVGLAFTRSLDAIVALWAVAKTGAGFVPIDPQLPAARVARMVDDSNVLLGLTTGEHVADLPTAIEWVVLDDPAVRHRVGIRSAAGVSDDDRTAALRVDHPAYMIYTSGSTGVPKGAVVTHAALANFAAGARDELRVSSESRVLRFSSSSFDASLFEQIQAFSAGATMVVAPPNVLGGTELVDLLRDQRVTHIVSAPTVLNTVDPRGLDDLEAVLVGGDVCTPDLVARFGDACRFTNSYGPTETTIVVTAGDPLTAGSAITIGAPLQGVAALVLDRKLRPVPAGVIAELYIAGPALARGYHRRSALTADRFVANPFGADGSRMYRTGDEVRWTTNGQLEFIGRSDHQVKLRGFRIELGEIDDALLRQDGIDFAVTIVYRTDAGNSALVSYVKSVAAADTDPTRVIERAAETLPAHMIPAAVIVLDRIPLTAAGKLDRRALPAPVFASRAEHYRPPTTDAERVIAGVVAAALGIERVSIDDSVFAIGVDSIIAMQIVTGARSQGLTFTAREVFERKTVAEIAKIAIPITDAPDAVLAELAGGGVGDIPLTPIMHAMADRGDFAAFYQAALLELPDDVTDDRLAAVLGAVMDRHDALRARFFLGPDGRWSLETRVVGTVAPVVVRRELPADDGNGELIDECAAAARRLDPAEGELLQAVLLTSPTSSRLLIVVHHLAIDGVSWRVLLPDLAAAYAQSAAGSAIELPAVATSMRRWAHGLLESARAGRYADELPRWAEILDVPDPLLGSRPLDPAVDIGSTVDRVHVELTSAVTADLLTTLPTAFGCGVNDGLLSALAIAVAQWRHLRGMTETSVLLTLEGHGREDDAVAGADLSRTIGWFTSAFPVRLDIPAHTDLGDAIRGGPATGPVVKAVKEQLLALPSRGIGYGVLRYLDDVAGPKLAKRGAPQICFNYLGRLSAGTVSDAVRAAGFLPDPSAPDLNAYSGPNMVVGSAVDINAVVVPGDRGEYLTASFGFPTGVLSAPEVGELADLWRAALEGLAQHANTPDAGGLTPSDLPLVSVTQPEIDRWHRRFPSISDVWSLAPMQEGLLFHATLAAGSLDVYAGQLILNVTGTVDSARLRAAGAGLLTRHPNLRTAFVYDDAGNPAQVVLDSVELPFSDIDLTHCDDDDRDGELQRVLDDARVAPFDLAAPPLLRLLAIRLTADRWVLAITNHHIVLDGWSNPLLLRELLIRYAAGAALGSLPEVRPYRDYLEWRASLDSDESRRVWAAALAGVTEPTLLAPGADVDAPLEIPAEQAVDLEPQLLAGLTAVCSAFGITMNTVVQASWGLLLSRLLSRGDVVFGATVSGRPPQLSGVENVVGLFINTVPVRVRVDPDETFGDLLTRLQTEQADLLDHHQSPLGDIQARAQVGALFDTLAVFESYPVDRAGFDEDTDFAGMRVRSVSGRDATHYPITVVSMLDPDLRIVLRYRTDLFDDTDAEVLAGRLLRVLRTIATTPDAAVGTLDVLDPAERSSVLTDWNDTAHPVPATTLVDLFEAQVARTPDATAVVFGTTALTYAELDARSNGLARYLIEAGVGPESSVGIALPRSLQLLVAIYAVGKAGGAYVPIDPDQPDERTDHIVATAAPVLVLTSAAMDRIDPAGYDAGKIVDSERLSPLRVGNTAYVIFTSGSTGRPKGVAITHDAIVNRLLWMQHRFPLGTDDVVLQKTPTTFDVSVWELFWPLQAGARVVLAEPDGHRDRDYLEDIVRDYGVTTIHFVPSMLDVFLPGLDSARRTPLRRMFTSGEALTASTAAAVHAALDVPLHNLYGPTEAAVDVTHHEVRPGESLVPIGAPTWNTRTLVLDARLQPVPVGVVGELYLGGVQLARGYIERPDLTAGRFVADPIGAAGARLFRTGDLVRWTPSGELEYLGRNDFQVKLRGQRIELGEVEAALLRDDKVSQAVAVVRNDGPAGDYLAAFVVAADGADLDEKDVLDAAAVGLPKFMVPALVVALERMPLNASGKLDRKALPSTAFSSSAEYVAAASPTELTLAEIFAQVLEVEKTVDVGTRDSFFDLGGNSLIATRLLARVNAEFGIQLSVREVFEAPTIGALARVVDGVLSGRMHRPALVAGNRPDTIPLSPAQRRMWFLNRFDPASGAYNVAAALRLTGELDVAALREAFADIIDRHESLRTLYPDSPSGPTQQIVSTVDALDELAFDDVIDCADSDPLPDRVQRIAATGFDVRYEIPVDLTVLRSAGDEHVLVLVVHHISIDGWSIQVLARDLVDAYSARSKDRTPSWAPLPVQYADYAVWKHALLGSEADHDSLAGRQIEYWTSRLAGLPEVLSLPADRRRPAVPSYRGAGVDHEIDAKTYAAVDELARSANATRFMVLHAALAVLLARMSGTTDIAIGAPIAGRGERELDDVVGMFVNTLVLRTAVDTEQSFGALLERVRADDLAAYGNADIPFERLVELIDPVRSTAHHPLFQVVLAVEDERDHTVRLPGLRIESEPIDFGTAKFDLQLTVRERYDSAGSRCGATASFTYARDLFDAATIEAFAHRFATILETATAEPGRPVGAIDLLSAAEKYALVPAKGAPAVGARTLADLLAGAVRNPDAIALIHPTATMTYGELDTRSNQLARLLITYGVGPEHFVAVAVPRSPESVLAIWAVAKSGAAFVPVDPTYPADRVARMIDDCGAAVGLAIAAHRADLSGTVHWLMIDADEAHDQPSDPITDADRATPIRVDHPAYMIYTSGSTGVPKGVVVSHAGLASFAAEQRKHYGVQASSRTLHFTSPSFDASILDLFMAVDAGAAMVVVPTDVFGGADLAHILRSNAVTHAFVTPAALGTVDPVGLDRLEVVVVGGDACDPALVQRWAPGRRMFNAYGPTESTVMATHCGPLQPGRAISIGGPIVGTDVVVLDARLRPVPTGVAGELYLGGIGLARGYHRRAGLTADRFVANPFGLAGSRLYRTGDLVRWTSEGQLEYLGRTDFQVKVRGHRIELGEIDAVLAAHASVHTAVSVGHARESGGTAVVSYVVARNGHAADPIGLTEHARGLLPEYMVPSAITAVDTVPRTTSGKVDTKALPAPVFTVRRYVAPSEGTQADLASVFADVLAAGRVGADDNFFDLGGNSLTGTSVISRINEMWGIGLAVRELFDAPTVAALASRIDSAQRDVVRPDLVAGSRPTRIPLSLAQQRMWFLNQFDTASPAYNIPLAVQLVGSLDVAALRAAVRDVLDRHESLRTRYPDSAVGPYQEVLSVDDVALDLTPVAVTDEILGAELVAALAVGFDVGAAVPLQGKLFRVDPHRHVLALVVHHISADGVSTMPLARDILLAYTARATGEPPPWAPLPVQYADFALWQHRLLGDESDVLALGSRQLNYWREQLAAMPAVLELPTVRPRPAVASMRGGRTDFVIGAELTDRLTTLARECGASMFMVLHAALSVLLSRLSGSADIAVGSPIAGRAERALDDLVGMFVNTLVLRVDVEPGLSFIDVVARARRTDLAAYEHADVPFERVVEVVDPVRSQAHSPLFQVALSLQEPGMGTLELPGLEVQPVDPGIDVAKFDLEFTFRETGSDGMSASVTYASDLFDSPTVDLIAQRFVRLLTSVTADPSGVVGDIDILSPTERATSLAGRDDAPRPRLLREILTDAAALNPRRIALTCEGIDVDYGRLDAASTRLAHSLTARGARPETYVAVAFPRSIASVIAVWAIAKTGAAFVPIDPAHPNERIAHMLADSGAVLGLTAADTVDRLPDDVEWVVVGDVAEDVSIAESEEPLVGAISHASAAYMIYTSGTTGTPKGVVVTHAALSTFCADVRTDLELTAESRMLRFSSSSFDASIFEILAGFSAGATLVIAPPSIVGGTELAELIDAERVSHIITAPAALGTIDVAGASELRTIVVGGDVCSPDLVQRFMPGRRFFNSYGPTETTIVVTITAPLDGREAITIGRPVAGVQALVLDARLHPVPAGVAGELYLSGPGLARGYHDRRGLTAERFVANPYGGASVRMYRTGDLVRRSTAGDLDFIGRIDSQVQLRGLRVELGEVEMVLARHDGVAQAVAAMHSDPHTGDNLVAYVVADPGVTLDSSAVRERASSALPRYMVPSAVMVLDALPISAAGKLDRRALPVPEFVTEREFRGPENPVEETVADVYAELLGVERVSVDDSFFELGGNSLLATRLVARVNAALGTSIAIRTVFEHPTVAQLAVHAESASSDASKVRLERMPRPDRIPLSFAQQRMWFLNRFDTASGVNNVPLALTLSGDLDTASLRLALAAVIERHESLRTVYPDSDSGPWQVIVPAAQAIPDLDPIAVSADDVVSRVVEVASAGFDVAVEVPVRVRLFRAGPAEHVLVFVVHHVAADGFSMGPLARDVMIAYTAYSHGGEPSWAPLDVQYADYALWQRAVLGAEDDPTTLAGRQLSYWREFLRDLPEQLELPTDRPRPPEQSFRGETYAFTLDGRIHRALIQFAHQRNSTLFMVMHAAFAVLLSRLGNQSDIAIGTPISGRGEQALDDLVGMFVNTLVLRTQVPADAPFTALLEQARANDLAAFGHADVPFERLVEVLNPTRSAARHPLFQAALSFHNLERSTFRLPGVEVDVLDAGFEPAKFDLHLTLVDRHDDNGNPAEIAGSFTYAADLFDRNTAAQFAARFERIVRAVIADPAVVVGDIAILDEVQRHRQLATWNDTAHPIDPTDTLADLFTRQCAATPDAIAVVLDGSEVTYADFGVRVNRLARELIARGIGPESRVALTMPRSLDLIVAMYAVAHAGGAYVPLDPTHPAERNRHVLDAAAPALVLATSRHRVAGNGLDELLVDEVLVDTIDLAHRSSHPIAAADRIGQVRASNTAYVIFTSGSTGQPKGVAVPHGAIVNQLRWKQAEYGLDGSDALLLKTAATFDLSVWEFWWALTAGARLIVAKPGGEQDQVYLAESMRASGVTVAHFVPSMLTAFHAAAAPDKIDSLRQVICIGEALGVETARLVADFSSATVDNLYGPTEAAVSVTHYRATLDDGPTVPIGAPEWNTQVYVLDSRLHPVPVGVAGELYIAGAQLARGYVRQPDRTAERFVANPFGGSGSRLYRSGDVVRWRPDATGRIVLDYVGRSDSQVKVRGFRIELGEVEAALQADPSVAQAAVIVRQGPGGADNLVGYVVAAEKVCLDVDSVRQGVADRVPSYMTPSALVVLDRLPVTINGKLDKKALPAPEYASSSGFRAPSTPTEHIVADVFASALDRTSIGADDDFFDLGGNSLLVTWVTARINEAFDSGVGVREFFESPTVAGIAARIDRRGPELPRLRARERPAVIPLAPAQERIWHANQLQPNGDWNIPFALRIRGALDLTVLQAAAADVVERHEALRTRYPDSAAGPVQDIAEAAEAIPQVDRVRVAESELDGRLRDYLWADYDVSRELPLRIRLFELDVDDQVLAIVVHHISADGFSMGPLSRDVMLAYGARAAGVAPQWDPLPLQYRDYTLWKHDVLGDFEDLNSVGHRELQYWRDALDGRAERLDFGSAPAARTSRGATASVTIDASTHAALVRIARESRASLFMVLQAALVLHVSRLASSLDVTVATSIGGRDDPGVQEVVGNFSDDVLMRVQVTAGEPFGALVAKVRRAALGAFANPDVSNTRLQKARGTTERLFQVQFILQPAVEAIDVELGELRVSSHPFEVEIAKHDIEFSLNDSYDDGAPAGITGGLLYSTDLFDAEMGERIVQGYLDVLAEVVGDV</sequence>
<dbReference type="Gene3D" id="3.30.559.30">
    <property type="entry name" value="Nonribosomal peptide synthetase, condensation domain"/>
    <property type="match status" value="7"/>
</dbReference>
<dbReference type="GO" id="GO:0003824">
    <property type="term" value="F:catalytic activity"/>
    <property type="evidence" value="ECO:0007669"/>
    <property type="project" value="InterPro"/>
</dbReference>
<dbReference type="FunFam" id="3.40.50.12780:FF:000012">
    <property type="entry name" value="Non-ribosomal peptide synthetase"/>
    <property type="match status" value="3"/>
</dbReference>
<dbReference type="SUPFAM" id="SSF56801">
    <property type="entry name" value="Acetyl-CoA synthetase-like"/>
    <property type="match status" value="5"/>
</dbReference>
<feature type="domain" description="Carrier" evidence="7">
    <location>
        <begin position="2510"/>
        <end position="2585"/>
    </location>
</feature>
<evidence type="ECO:0000259" key="7">
    <source>
        <dbReference type="PROSITE" id="PS50075"/>
    </source>
</evidence>
<dbReference type="GO" id="GO:0008610">
    <property type="term" value="P:lipid biosynthetic process"/>
    <property type="evidence" value="ECO:0007669"/>
    <property type="project" value="UniProtKB-ARBA"/>
</dbReference>
<dbReference type="PANTHER" id="PTHR45527">
    <property type="entry name" value="NONRIBOSOMAL PEPTIDE SYNTHETASE"/>
    <property type="match status" value="1"/>
</dbReference>
<dbReference type="InterPro" id="IPR006162">
    <property type="entry name" value="Ppantetheine_attach_site"/>
</dbReference>
<evidence type="ECO:0000313" key="9">
    <source>
        <dbReference type="Proteomes" id="UP000322244"/>
    </source>
</evidence>
<comment type="similarity">
    <text evidence="2">Belongs to the ATP-dependent AMP-binding enzyme family.</text>
</comment>